<dbReference type="InterPro" id="IPR045991">
    <property type="entry name" value="DUF5947"/>
</dbReference>
<keyword evidence="2" id="KW-1185">Reference proteome</keyword>
<sequence length="202" mass="22436">MATTLWQLAHRRPLSPPAPGNRCELCADALGERHHHILNTADGRLLCACPACGVLFDHQAAGGGHYRLIRSRPHRLGEFRLDDALWAEFGIPVGLAFFVRSGESDRVTAFYPNPVGTMRAAVDPAGWESLVGANPDLSAMDTDIESLLVERLRGGTNAWLLPVDECYRLVALLRTHWRGFTGGDQVWRQLDRFLADLGRRRS</sequence>
<dbReference type="Proteomes" id="UP001500979">
    <property type="component" value="Unassembled WGS sequence"/>
</dbReference>
<evidence type="ECO:0000313" key="1">
    <source>
        <dbReference type="EMBL" id="GAA2804594.1"/>
    </source>
</evidence>
<name>A0ABN3VH15_9PSEU</name>
<dbReference type="Pfam" id="PF19372">
    <property type="entry name" value="DUF5947"/>
    <property type="match status" value="1"/>
</dbReference>
<gene>
    <name evidence="1" type="ORF">GCM10010470_44720</name>
</gene>
<reference evidence="1 2" key="1">
    <citation type="journal article" date="2019" name="Int. J. Syst. Evol. Microbiol.">
        <title>The Global Catalogue of Microorganisms (GCM) 10K type strain sequencing project: providing services to taxonomists for standard genome sequencing and annotation.</title>
        <authorList>
            <consortium name="The Broad Institute Genomics Platform"/>
            <consortium name="The Broad Institute Genome Sequencing Center for Infectious Disease"/>
            <person name="Wu L."/>
            <person name="Ma J."/>
        </authorList>
    </citation>
    <scope>NUCLEOTIDE SEQUENCE [LARGE SCALE GENOMIC DNA]</scope>
    <source>
        <strain evidence="1 2">JCM 9383</strain>
    </source>
</reference>
<proteinExistence type="predicted"/>
<protein>
    <submittedName>
        <fullName evidence="1">DUF5947 family protein</fullName>
    </submittedName>
</protein>
<accession>A0ABN3VH15</accession>
<evidence type="ECO:0000313" key="2">
    <source>
        <dbReference type="Proteomes" id="UP001500979"/>
    </source>
</evidence>
<comment type="caution">
    <text evidence="1">The sequence shown here is derived from an EMBL/GenBank/DDBJ whole genome shotgun (WGS) entry which is preliminary data.</text>
</comment>
<dbReference type="RefSeq" id="WP_344682742.1">
    <property type="nucleotide sequence ID" value="NZ_BAAAUX010000019.1"/>
</dbReference>
<organism evidence="1 2">
    <name type="scientific">Saccharopolyspora taberi</name>
    <dbReference type="NCBI Taxonomy" id="60895"/>
    <lineage>
        <taxon>Bacteria</taxon>
        <taxon>Bacillati</taxon>
        <taxon>Actinomycetota</taxon>
        <taxon>Actinomycetes</taxon>
        <taxon>Pseudonocardiales</taxon>
        <taxon>Pseudonocardiaceae</taxon>
        <taxon>Saccharopolyspora</taxon>
    </lineage>
</organism>
<dbReference type="EMBL" id="BAAAUX010000019">
    <property type="protein sequence ID" value="GAA2804594.1"/>
    <property type="molecule type" value="Genomic_DNA"/>
</dbReference>